<feature type="compositionally biased region" description="Basic and acidic residues" evidence="1">
    <location>
        <begin position="311"/>
        <end position="321"/>
    </location>
</feature>
<protein>
    <submittedName>
        <fullName evidence="2">Uncharacterized protein</fullName>
    </submittedName>
</protein>
<evidence type="ECO:0000313" key="2">
    <source>
        <dbReference type="EMBL" id="RAJ28095.1"/>
    </source>
</evidence>
<sequence>MSTINLNNLEDRKADMRDLGASEESIKKMEENMRNGLLNFNVRETKQAANGHVDITYPFKRSEQSDNYYMSKFTVEHHKIKPLEEGQSYFIITPRTDGKNDIKKFDHPIDAIEQFKKREGNVELAIGKDVAHKTTLASMEKGEVNFVSRDFRGAFYGKPIEQTFFTEQGKGFTAPQAANLVQGRSVYRDDLVDHKSGSIFKAWVSLDMDSGKTGLNFRLSMHRDPEYGFDLSKVISDYNIKGMDKPENREQLENALKNGDRPRVIASNGTKNHELDIETAVRFKKVNFFNPDGSPEKREQFLSKPAQAALLDKDKSKEKDLAQGQEMAR</sequence>
<gene>
    <name evidence="2" type="ORF">LY11_03415</name>
</gene>
<dbReference type="EMBL" id="QLLR01000019">
    <property type="protein sequence ID" value="RAJ28095.1"/>
    <property type="molecule type" value="Genomic_DNA"/>
</dbReference>
<evidence type="ECO:0000313" key="3">
    <source>
        <dbReference type="Proteomes" id="UP000249754"/>
    </source>
</evidence>
<organism evidence="2 3">
    <name type="scientific">Pedobacter cryoconitis</name>
    <dbReference type="NCBI Taxonomy" id="188932"/>
    <lineage>
        <taxon>Bacteria</taxon>
        <taxon>Pseudomonadati</taxon>
        <taxon>Bacteroidota</taxon>
        <taxon>Sphingobacteriia</taxon>
        <taxon>Sphingobacteriales</taxon>
        <taxon>Sphingobacteriaceae</taxon>
        <taxon>Pedobacter</taxon>
    </lineage>
</organism>
<dbReference type="AlphaFoldDB" id="A0A327SHS0"/>
<dbReference type="OrthoDB" id="744378at2"/>
<name>A0A327SHS0_9SPHI</name>
<proteinExistence type="predicted"/>
<evidence type="ECO:0000256" key="1">
    <source>
        <dbReference type="SAM" id="MobiDB-lite"/>
    </source>
</evidence>
<dbReference type="RefSeq" id="WP_111634833.1">
    <property type="nucleotide sequence ID" value="NZ_QLLR01000019.1"/>
</dbReference>
<dbReference type="Proteomes" id="UP000249754">
    <property type="component" value="Unassembled WGS sequence"/>
</dbReference>
<reference evidence="2 3" key="1">
    <citation type="submission" date="2018-06" db="EMBL/GenBank/DDBJ databases">
        <title>Genomic Encyclopedia of Archaeal and Bacterial Type Strains, Phase II (KMG-II): from individual species to whole genera.</title>
        <authorList>
            <person name="Goeker M."/>
        </authorList>
    </citation>
    <scope>NUCLEOTIDE SEQUENCE [LARGE SCALE GENOMIC DNA]</scope>
    <source>
        <strain evidence="2 3">DSM 14825</strain>
    </source>
</reference>
<accession>A0A327SHS0</accession>
<feature type="region of interest" description="Disordered" evidence="1">
    <location>
        <begin position="307"/>
        <end position="329"/>
    </location>
</feature>
<comment type="caution">
    <text evidence="2">The sequence shown here is derived from an EMBL/GenBank/DDBJ whole genome shotgun (WGS) entry which is preliminary data.</text>
</comment>